<dbReference type="Gene3D" id="3.40.190.10">
    <property type="entry name" value="Periplasmic binding protein-like II"/>
    <property type="match status" value="1"/>
</dbReference>
<evidence type="ECO:0000313" key="4">
    <source>
        <dbReference type="Proteomes" id="UP001549691"/>
    </source>
</evidence>
<comment type="caution">
    <text evidence="3">The sequence shown here is derived from an EMBL/GenBank/DDBJ whole genome shotgun (WGS) entry which is preliminary data.</text>
</comment>
<dbReference type="CDD" id="cd08500">
    <property type="entry name" value="PBP2_NikA_DppA_OppA_like_4"/>
    <property type="match status" value="1"/>
</dbReference>
<accession>A0ABV2TL77</accession>
<dbReference type="PANTHER" id="PTHR30290:SF62">
    <property type="entry name" value="OLIGOPEPTIDE ABC TRANSPORTER, PERIPLASMIC OLIGOPEPTIDE-BINDING PROTEIN"/>
    <property type="match status" value="1"/>
</dbReference>
<gene>
    <name evidence="3" type="ORF">ABXR19_10730</name>
</gene>
<organism evidence="3 4">
    <name type="scientific">Uliginosibacterium flavum</name>
    <dbReference type="NCBI Taxonomy" id="1396831"/>
    <lineage>
        <taxon>Bacteria</taxon>
        <taxon>Pseudomonadati</taxon>
        <taxon>Pseudomonadota</taxon>
        <taxon>Betaproteobacteria</taxon>
        <taxon>Rhodocyclales</taxon>
        <taxon>Zoogloeaceae</taxon>
        <taxon>Uliginosibacterium</taxon>
    </lineage>
</organism>
<dbReference type="SUPFAM" id="SSF53850">
    <property type="entry name" value="Periplasmic binding protein-like II"/>
    <property type="match status" value="1"/>
</dbReference>
<dbReference type="Pfam" id="PF00496">
    <property type="entry name" value="SBP_bac_5"/>
    <property type="match status" value="1"/>
</dbReference>
<feature type="signal peptide" evidence="1">
    <location>
        <begin position="1"/>
        <end position="26"/>
    </location>
</feature>
<feature type="domain" description="Solute-binding protein family 5" evidence="2">
    <location>
        <begin position="98"/>
        <end position="518"/>
    </location>
</feature>
<evidence type="ECO:0000259" key="2">
    <source>
        <dbReference type="Pfam" id="PF00496"/>
    </source>
</evidence>
<dbReference type="InterPro" id="IPR039424">
    <property type="entry name" value="SBP_5"/>
</dbReference>
<dbReference type="RefSeq" id="WP_354601124.1">
    <property type="nucleotide sequence ID" value="NZ_JBEWZI010000010.1"/>
</dbReference>
<dbReference type="InterPro" id="IPR000914">
    <property type="entry name" value="SBP_5_dom"/>
</dbReference>
<reference evidence="3 4" key="1">
    <citation type="submission" date="2024-07" db="EMBL/GenBank/DDBJ databases">
        <title>Uliginosibacterium flavum JJ3220;KACC:17644.</title>
        <authorList>
            <person name="Kim M.K."/>
        </authorList>
    </citation>
    <scope>NUCLEOTIDE SEQUENCE [LARGE SCALE GENOMIC DNA]</scope>
    <source>
        <strain evidence="3 4">KACC:17644</strain>
    </source>
</reference>
<protein>
    <submittedName>
        <fullName evidence="3">ABC transporter substrate-binding protein</fullName>
    </submittedName>
</protein>
<dbReference type="EMBL" id="JBEWZI010000010">
    <property type="protein sequence ID" value="MET7014663.1"/>
    <property type="molecule type" value="Genomic_DNA"/>
</dbReference>
<evidence type="ECO:0000256" key="1">
    <source>
        <dbReference type="SAM" id="SignalP"/>
    </source>
</evidence>
<dbReference type="PROSITE" id="PS01040">
    <property type="entry name" value="SBP_BACTERIAL_5"/>
    <property type="match status" value="1"/>
</dbReference>
<feature type="chain" id="PRO_5045964583" evidence="1">
    <location>
        <begin position="27"/>
        <end position="634"/>
    </location>
</feature>
<keyword evidence="4" id="KW-1185">Reference proteome</keyword>
<sequence length="634" mass="70761">MRFIPSRFALAVAAVAVAAVPSLAVAYQQAPMLAANKALPPVDQRLPAQPEVVKPLERTGVYGGTIRTAMRANNDHNNILKFIGNQSLVRWEPTGFNKVVPNLAESWVISPDGTTYTFKLRKGLKWSDGGLFTADDVMFAMNDVLANKEFLNALPADFQPGGDAVKVSKTDDQTVVFQFAKPYLPFLEKLATPVAQYPTLYQKKYCSQFHPKYNPKAADQAKAENLKDWGSLLRKYCGDQEVPQRWGNPLRPVMDPWMIKEPYSGSATKVVLERNPYFWQVDDKGNQLPYVDRVQFQVISEVETILLAAINGQLDFQMRHISSIQNRPVLSENAAKGGYKLLAGQGINANQGGLWLNHSTTNAKLNKLIRNKDFRIAMSHAIDRNEINDIVYLGQAKPWQSGPQKSSKFYNEKLATQFLALDLRKSEELLDKLGLKKGADGFRTYPEGGRVSMGMIVMISNASLMETAELVRKHLSKVGIEIVINSSERSLFYDRANTNQYDISLDVFSGGLDPTHNPRPWLAVHPQESRMSLPWVKYYLTDGKQGEKPSASMAKRMALYDQWQVAKTLPEADNLFKQILEEAANEFEVIGTVAPAPNAGVRSAKLVNVPVAMPDGWTWPNPAPTLPATWSYNK</sequence>
<name>A0ABV2TL77_9RHOO</name>
<dbReference type="PANTHER" id="PTHR30290">
    <property type="entry name" value="PERIPLASMIC BINDING COMPONENT OF ABC TRANSPORTER"/>
    <property type="match status" value="1"/>
</dbReference>
<evidence type="ECO:0000313" key="3">
    <source>
        <dbReference type="EMBL" id="MET7014663.1"/>
    </source>
</evidence>
<dbReference type="Proteomes" id="UP001549691">
    <property type="component" value="Unassembled WGS sequence"/>
</dbReference>
<proteinExistence type="predicted"/>
<keyword evidence="1" id="KW-0732">Signal</keyword>
<dbReference type="Gene3D" id="3.10.105.10">
    <property type="entry name" value="Dipeptide-binding Protein, Domain 3"/>
    <property type="match status" value="1"/>
</dbReference>
<dbReference type="InterPro" id="IPR023765">
    <property type="entry name" value="SBP_5_CS"/>
</dbReference>